<accession>A0ABS8VNS2</accession>
<protein>
    <submittedName>
        <fullName evidence="1">Diamine acetyltransferase 1</fullName>
    </submittedName>
</protein>
<evidence type="ECO:0000313" key="1">
    <source>
        <dbReference type="EMBL" id="MCE0481832.1"/>
    </source>
</evidence>
<feature type="non-terminal residue" evidence="1">
    <location>
        <position position="1"/>
    </location>
</feature>
<sequence length="82" mass="9504">AMKMEMGIVDWLLADWNEESINCYEKMGAHYIPEYRLCKLSGDHEQSCLCFGIGLVLKKRKFPKAATKETDLQLKYSDLDEL</sequence>
<comment type="caution">
    <text evidence="1">The sequence shown here is derived from an EMBL/GenBank/DDBJ whole genome shotgun (WGS) entry which is preliminary data.</text>
</comment>
<keyword evidence="2" id="KW-1185">Reference proteome</keyword>
<dbReference type="Proteomes" id="UP000823775">
    <property type="component" value="Unassembled WGS sequence"/>
</dbReference>
<proteinExistence type="predicted"/>
<gene>
    <name evidence="1" type="primary">SAT1_9</name>
    <name evidence="1" type="ORF">HAX54_039915</name>
</gene>
<name>A0ABS8VNS2_DATST</name>
<evidence type="ECO:0000313" key="2">
    <source>
        <dbReference type="Proteomes" id="UP000823775"/>
    </source>
</evidence>
<dbReference type="EMBL" id="JACEIK010005577">
    <property type="protein sequence ID" value="MCE0481832.1"/>
    <property type="molecule type" value="Genomic_DNA"/>
</dbReference>
<reference evidence="1 2" key="1">
    <citation type="journal article" date="2021" name="BMC Genomics">
        <title>Datura genome reveals duplications of psychoactive alkaloid biosynthetic genes and high mutation rate following tissue culture.</title>
        <authorList>
            <person name="Rajewski A."/>
            <person name="Carter-House D."/>
            <person name="Stajich J."/>
            <person name="Litt A."/>
        </authorList>
    </citation>
    <scope>NUCLEOTIDE SEQUENCE [LARGE SCALE GENOMIC DNA]</scope>
    <source>
        <strain evidence="1">AR-01</strain>
    </source>
</reference>
<organism evidence="1 2">
    <name type="scientific">Datura stramonium</name>
    <name type="common">Jimsonweed</name>
    <name type="synonym">Common thornapple</name>
    <dbReference type="NCBI Taxonomy" id="4076"/>
    <lineage>
        <taxon>Eukaryota</taxon>
        <taxon>Viridiplantae</taxon>
        <taxon>Streptophyta</taxon>
        <taxon>Embryophyta</taxon>
        <taxon>Tracheophyta</taxon>
        <taxon>Spermatophyta</taxon>
        <taxon>Magnoliopsida</taxon>
        <taxon>eudicotyledons</taxon>
        <taxon>Gunneridae</taxon>
        <taxon>Pentapetalae</taxon>
        <taxon>asterids</taxon>
        <taxon>lamiids</taxon>
        <taxon>Solanales</taxon>
        <taxon>Solanaceae</taxon>
        <taxon>Solanoideae</taxon>
        <taxon>Datureae</taxon>
        <taxon>Datura</taxon>
    </lineage>
</organism>